<dbReference type="PANTHER" id="PTHR47962">
    <property type="entry name" value="ATP-DEPENDENT HELICASE LHR-RELATED-RELATED"/>
    <property type="match status" value="1"/>
</dbReference>
<evidence type="ECO:0000256" key="4">
    <source>
        <dbReference type="ARBA" id="ARBA00022806"/>
    </source>
</evidence>
<dbReference type="InterPro" id="IPR045628">
    <property type="entry name" value="Lhr_WH_dom"/>
</dbReference>
<dbReference type="Pfam" id="PF00271">
    <property type="entry name" value="Helicase_C"/>
    <property type="match status" value="1"/>
</dbReference>
<feature type="domain" description="Helicase C-terminal" evidence="10">
    <location>
        <begin position="275"/>
        <end position="450"/>
    </location>
</feature>
<dbReference type="Proteomes" id="UP000539111">
    <property type="component" value="Unassembled WGS sequence"/>
</dbReference>
<dbReference type="InterPro" id="IPR055369">
    <property type="entry name" value="WH2_Lhr"/>
</dbReference>
<dbReference type="EMBL" id="JACBZP010000001">
    <property type="protein sequence ID" value="NYI65769.1"/>
    <property type="molecule type" value="Genomic_DNA"/>
</dbReference>
<evidence type="ECO:0000256" key="8">
    <source>
        <dbReference type="ARBA" id="ARBA00023235"/>
    </source>
</evidence>
<feature type="domain" description="Helicase ATP-binding" evidence="9">
    <location>
        <begin position="32"/>
        <end position="233"/>
    </location>
</feature>
<dbReference type="InterPro" id="IPR014001">
    <property type="entry name" value="Helicase_ATP-bd"/>
</dbReference>
<dbReference type="InterPro" id="IPR013701">
    <property type="entry name" value="Lhr-like_DEAD/DEAH_assoc"/>
</dbReference>
<keyword evidence="12" id="KW-1185">Reference proteome</keyword>
<dbReference type="SUPFAM" id="SSF52540">
    <property type="entry name" value="P-loop containing nucleoside triphosphate hydrolases"/>
    <property type="match status" value="1"/>
</dbReference>
<dbReference type="Pfam" id="PF23236">
    <property type="entry name" value="WHD_2nd_Lhr"/>
    <property type="match status" value="1"/>
</dbReference>
<keyword evidence="4 11" id="KW-0347">Helicase</keyword>
<protein>
    <submittedName>
        <fullName evidence="11">ATP-dependent Lhr-like helicase</fullName>
        <ecNumber evidence="11">3.6.4.-</ecNumber>
    </submittedName>
</protein>
<keyword evidence="3 11" id="KW-0378">Hydrolase</keyword>
<dbReference type="CDD" id="cd17922">
    <property type="entry name" value="DEXHc_LHR-like"/>
    <property type="match status" value="1"/>
</dbReference>
<accession>A0A7Z0CZ02</accession>
<evidence type="ECO:0000259" key="9">
    <source>
        <dbReference type="PROSITE" id="PS51192"/>
    </source>
</evidence>
<evidence type="ECO:0000256" key="1">
    <source>
        <dbReference type="ARBA" id="ARBA00022741"/>
    </source>
</evidence>
<sequence>MTNGMPARFSAPVNDWFTRAFGEPTEVQRRAWETIADGANTLVVAPTGSGKTLAAFLWAIDRLLHGSGPGHSHGSAPGSRRPDDAPRTRVLYISPLKALAVDVERNLQAPLSGIRAGDPDLPAISIGIRSGDTPPAVRRRLITRPPDILITTPESLYLMLTSSARETLRGVETVIVDEVHAVAGDKRGAHLALSLERLDELLARPAQRIGLSATVRPHAEVARFLGGAAPVTIVAPPSRKKFALTVTVPVDDMNDLPDVPGDDRKRSIWPHIEESIVDAVVQQRSTIVFANSRRLAERLTARLNEIYAARTSGFTRPETGPPAQLMAESGTSYGADTVLARAHHGSVSKEQRAGIEDDLKSGRLRCVVATSSLELGIDMGEVDLVVQVESPPSVASGLQRVGRSGHGVGDVSRGVIYPNHRTDLIHAAVTAERMAEGRIEALTVPANALDVLAQHTIAAASMDTLGVDDWYRVVRRSAPYADLPRSAYDSTLDLLAGKYPSDEFAQLRPRLLWDRDAGTITGRPGASRLAVMSGGTIPDRGLYGVFMAGEKSARVGELDEEMVYESRVGDVFALGATSWRIEEITHDKVVVSPAFGRPGRLPFWKGDNLGRPYELGEALGEFMRQLDASDDATVRSRCLAQGLDERAAGNVVAYLREQRAATGLVPTDRELLVERFRDELGDWRVVLHSPYGMAVHAPWALAVGARLAEKHGTAGSAVAGDDGIVLRVPDTDDDPPGASLFVFDPVELDRIVTEQVGNSALFAARFRESAARALLLPRRNPGRRSPLWQQRQRSAELLAVATRYPDFPIVLEAVRECMNDVYDVPNLLAVSRRIAARELRLAEVETPRASPFAGAMLFGYVASFLYESDNPLAERRAQALSLDSSLLADLLGRAELRELLDSDVVSQTEDELQHLAPGRRIADVEGVADLLRTLGPLTRGEVAARADDADEARTARWLTELVTAGRAIIVQIGGKERCAAVEDAARLRDALGVRPPAGIPDAFTEPVEDASGDIIGRYARTHGPFTADEAAETLGAGIEFVTATLTRLESSGRVVHGEFRPGEVGVEWCDSGVLATLRRRSLAALRSEVEPAPQGAFGRFTIDWHGIGHATTRVRENPRGADELVAVADRLAGLPLPASAWESLILPSRIAGYSPAMLDEVMSAGDVIVSGAGRLSGSDGWIAMHPLDVAPLSLPVRSADDVSDAGRRILDLLGGGGGYFFRQIAEAAGDLSDGGVESELWDLFWAGLIGNDTFAPVRALLGGGRTTHRQRSRPPRARMYRGRTGMSVRAGPPTAAGRWSLLPEPESDPTVRAHAVCEQLLDRHGIVTRGAVTAEHVPGAFALAYKVLSEFEHAGKARRGYFVQGLGAAQFADASTIDRLRRIVAESDGRSGTGSADAGAVTVAATDPANPYGAALPWPDAAHRPGRKAGALVVLIGGELAVYLERGGRTLLTFTDDPRLLDAACRSLADVVTSGRVRRLSIEQVDGGSAEVLAGSLEAAGFRPNPKGWRLDG</sequence>
<organism evidence="11 12">
    <name type="scientific">Spelaeicoccus albus</name>
    <dbReference type="NCBI Taxonomy" id="1280376"/>
    <lineage>
        <taxon>Bacteria</taxon>
        <taxon>Bacillati</taxon>
        <taxon>Actinomycetota</taxon>
        <taxon>Actinomycetes</taxon>
        <taxon>Micrococcales</taxon>
        <taxon>Brevibacteriaceae</taxon>
        <taxon>Spelaeicoccus</taxon>
    </lineage>
</organism>
<keyword evidence="7" id="KW-0234">DNA repair</keyword>
<dbReference type="GO" id="GO:0016887">
    <property type="term" value="F:ATP hydrolysis activity"/>
    <property type="evidence" value="ECO:0007669"/>
    <property type="project" value="TreeGrafter"/>
</dbReference>
<dbReference type="InterPro" id="IPR001650">
    <property type="entry name" value="Helicase_C-like"/>
</dbReference>
<keyword evidence="8" id="KW-0413">Isomerase</keyword>
<name>A0A7Z0CZ02_9MICO</name>
<dbReference type="Pfam" id="PF23235">
    <property type="entry name" value="WHD_3rd_Lhr"/>
    <property type="match status" value="1"/>
</dbReference>
<dbReference type="Gene3D" id="3.40.50.300">
    <property type="entry name" value="P-loop containing nucleotide triphosphate hydrolases"/>
    <property type="match status" value="2"/>
</dbReference>
<dbReference type="GO" id="GO:0005524">
    <property type="term" value="F:ATP binding"/>
    <property type="evidence" value="ECO:0007669"/>
    <property type="project" value="UniProtKB-KW"/>
</dbReference>
<dbReference type="Pfam" id="PF19306">
    <property type="entry name" value="WHD_Lhr"/>
    <property type="match status" value="1"/>
</dbReference>
<dbReference type="PROSITE" id="PS51192">
    <property type="entry name" value="HELICASE_ATP_BIND_1"/>
    <property type="match status" value="1"/>
</dbReference>
<evidence type="ECO:0000313" key="12">
    <source>
        <dbReference type="Proteomes" id="UP000539111"/>
    </source>
</evidence>
<dbReference type="GO" id="GO:0003677">
    <property type="term" value="F:DNA binding"/>
    <property type="evidence" value="ECO:0007669"/>
    <property type="project" value="UniProtKB-KW"/>
</dbReference>
<evidence type="ECO:0000256" key="6">
    <source>
        <dbReference type="ARBA" id="ARBA00023125"/>
    </source>
</evidence>
<evidence type="ECO:0000259" key="10">
    <source>
        <dbReference type="PROSITE" id="PS51194"/>
    </source>
</evidence>
<dbReference type="NCBIfam" id="NF007284">
    <property type="entry name" value="PRK09751.1"/>
    <property type="match status" value="1"/>
</dbReference>
<proteinExistence type="predicted"/>
<dbReference type="EC" id="3.6.4.-" evidence="11"/>
<dbReference type="CDD" id="cd18796">
    <property type="entry name" value="SF2_C_LHR"/>
    <property type="match status" value="1"/>
</dbReference>
<reference evidence="11 12" key="1">
    <citation type="submission" date="2020-07" db="EMBL/GenBank/DDBJ databases">
        <title>Sequencing the genomes of 1000 actinobacteria strains.</title>
        <authorList>
            <person name="Klenk H.-P."/>
        </authorList>
    </citation>
    <scope>NUCLEOTIDE SEQUENCE [LARGE SCALE GENOMIC DNA]</scope>
    <source>
        <strain evidence="11 12">DSM 26341</strain>
    </source>
</reference>
<gene>
    <name evidence="11" type="ORF">BJY26_000075</name>
</gene>
<dbReference type="InterPro" id="IPR027417">
    <property type="entry name" value="P-loop_NTPase"/>
</dbReference>
<dbReference type="InterPro" id="IPR055368">
    <property type="entry name" value="WH3_Lhr"/>
</dbReference>
<keyword evidence="6" id="KW-0238">DNA-binding</keyword>
<evidence type="ECO:0000256" key="5">
    <source>
        <dbReference type="ARBA" id="ARBA00022840"/>
    </source>
</evidence>
<evidence type="ECO:0000256" key="3">
    <source>
        <dbReference type="ARBA" id="ARBA00022801"/>
    </source>
</evidence>
<keyword evidence="5" id="KW-0067">ATP-binding</keyword>
<evidence type="ECO:0000256" key="7">
    <source>
        <dbReference type="ARBA" id="ARBA00023204"/>
    </source>
</evidence>
<dbReference type="InterPro" id="IPR052511">
    <property type="entry name" value="ATP-dep_Helicase"/>
</dbReference>
<keyword evidence="2" id="KW-0227">DNA damage</keyword>
<dbReference type="SMART" id="SM00490">
    <property type="entry name" value="HELICc"/>
    <property type="match status" value="1"/>
</dbReference>
<dbReference type="PANTHER" id="PTHR47962:SF5">
    <property type="entry name" value="ATP-DEPENDENT HELICASE LHR-RELATED"/>
    <property type="match status" value="1"/>
</dbReference>
<dbReference type="GO" id="GO:0004386">
    <property type="term" value="F:helicase activity"/>
    <property type="evidence" value="ECO:0007669"/>
    <property type="project" value="UniProtKB-KW"/>
</dbReference>
<dbReference type="InterPro" id="IPR055367">
    <property type="entry name" value="WH4_Lhr"/>
</dbReference>
<dbReference type="Pfam" id="PF00270">
    <property type="entry name" value="DEAD"/>
    <property type="match status" value="1"/>
</dbReference>
<dbReference type="PROSITE" id="PS51194">
    <property type="entry name" value="HELICASE_CTER"/>
    <property type="match status" value="1"/>
</dbReference>
<comment type="caution">
    <text evidence="11">The sequence shown here is derived from an EMBL/GenBank/DDBJ whole genome shotgun (WGS) entry which is preliminary data.</text>
</comment>
<evidence type="ECO:0000313" key="11">
    <source>
        <dbReference type="EMBL" id="NYI65769.1"/>
    </source>
</evidence>
<keyword evidence="1" id="KW-0547">Nucleotide-binding</keyword>
<dbReference type="SMART" id="SM00487">
    <property type="entry name" value="DEXDc"/>
    <property type="match status" value="1"/>
</dbReference>
<dbReference type="GO" id="GO:0006281">
    <property type="term" value="P:DNA repair"/>
    <property type="evidence" value="ECO:0007669"/>
    <property type="project" value="UniProtKB-KW"/>
</dbReference>
<dbReference type="InterPro" id="IPR011545">
    <property type="entry name" value="DEAD/DEAH_box_helicase_dom"/>
</dbReference>
<dbReference type="Pfam" id="PF23234">
    <property type="entry name" value="WHD_4th_Lhr"/>
    <property type="match status" value="1"/>
</dbReference>
<dbReference type="Pfam" id="PF08494">
    <property type="entry name" value="DEAD_assoc"/>
    <property type="match status" value="1"/>
</dbReference>
<evidence type="ECO:0000256" key="2">
    <source>
        <dbReference type="ARBA" id="ARBA00022763"/>
    </source>
</evidence>